<organism evidence="2 3">
    <name type="scientific">Pseudosulfitobacter pseudonitzschiae</name>
    <dbReference type="NCBI Taxonomy" id="1402135"/>
    <lineage>
        <taxon>Bacteria</taxon>
        <taxon>Pseudomonadati</taxon>
        <taxon>Pseudomonadota</taxon>
        <taxon>Alphaproteobacteria</taxon>
        <taxon>Rhodobacterales</taxon>
        <taxon>Roseobacteraceae</taxon>
        <taxon>Pseudosulfitobacter</taxon>
    </lineage>
</organism>
<feature type="chain" id="PRO_5041119322" description="Secreted protein" evidence="1">
    <location>
        <begin position="24"/>
        <end position="80"/>
    </location>
</feature>
<dbReference type="GeneID" id="68868237"/>
<dbReference type="AlphaFoldDB" id="A0A073J535"/>
<protein>
    <recommendedName>
        <fullName evidence="4">Secreted protein</fullName>
    </recommendedName>
</protein>
<keyword evidence="1" id="KW-0732">Signal</keyword>
<evidence type="ECO:0000313" key="3">
    <source>
        <dbReference type="Proteomes" id="UP000027746"/>
    </source>
</evidence>
<name>A0A073J535_9RHOB</name>
<sequence>MTKALKFFSAAALSAAMTLPAFADDIPLNSTVSGGAGQANVDGQTTLVGGELETGIALGATAAVIVALAGSNNETVTSTP</sequence>
<dbReference type="Proteomes" id="UP000027746">
    <property type="component" value="Unassembled WGS sequence"/>
</dbReference>
<comment type="caution">
    <text evidence="2">The sequence shown here is derived from an EMBL/GenBank/DDBJ whole genome shotgun (WGS) entry which is preliminary data.</text>
</comment>
<keyword evidence="3" id="KW-1185">Reference proteome</keyword>
<evidence type="ECO:0000256" key="1">
    <source>
        <dbReference type="SAM" id="SignalP"/>
    </source>
</evidence>
<evidence type="ECO:0000313" key="2">
    <source>
        <dbReference type="EMBL" id="KEJ96915.1"/>
    </source>
</evidence>
<accession>A0A073J535</accession>
<reference evidence="2 3" key="1">
    <citation type="submission" date="2014-01" db="EMBL/GenBank/DDBJ databases">
        <title>Sulfitobacter sp. H3 (MCCC 1A00686) Genome Sequencing.</title>
        <authorList>
            <person name="Lai Q."/>
            <person name="Hong Z."/>
        </authorList>
    </citation>
    <scope>NUCLEOTIDE SEQUENCE [LARGE SCALE GENOMIC DNA]</scope>
    <source>
        <strain evidence="2 3">H3</strain>
    </source>
</reference>
<gene>
    <name evidence="2" type="ORF">SUH3_09060</name>
</gene>
<feature type="signal peptide" evidence="1">
    <location>
        <begin position="1"/>
        <end position="23"/>
    </location>
</feature>
<proteinExistence type="predicted"/>
<dbReference type="EMBL" id="JAMD01000002">
    <property type="protein sequence ID" value="KEJ96915.1"/>
    <property type="molecule type" value="Genomic_DNA"/>
</dbReference>
<evidence type="ECO:0008006" key="4">
    <source>
        <dbReference type="Google" id="ProtNLM"/>
    </source>
</evidence>
<dbReference type="RefSeq" id="WP_037922364.1">
    <property type="nucleotide sequence ID" value="NZ_CP054599.1"/>
</dbReference>